<reference evidence="1" key="1">
    <citation type="journal article" date="2014" name="Int. J. Syst. Evol. Microbiol.">
        <title>Complete genome sequence of Corynebacterium casei LMG S-19264T (=DSM 44701T), isolated from a smear-ripened cheese.</title>
        <authorList>
            <consortium name="US DOE Joint Genome Institute (JGI-PGF)"/>
            <person name="Walter F."/>
            <person name="Albersmeier A."/>
            <person name="Kalinowski J."/>
            <person name="Ruckert C."/>
        </authorList>
    </citation>
    <scope>NUCLEOTIDE SEQUENCE</scope>
    <source>
        <strain evidence="1">CGMCC 4.7138</strain>
    </source>
</reference>
<sequence length="179" mass="19109">MVEAELMALASSGAATLVGLMVSDAWTEVKDGIARMLARGRATEQVAHDLDVSRAELLQVGGSRDGQLLAAVEGEWRARLQELLQAEPALAEDLRRLLTAGDMPKAWPLREVHNVITGGVQHGPVIQAGRVSGLAFHLPKAPEGADGDEVRAAVTFPPIDRSLEAAPNAANRQHITRFT</sequence>
<gene>
    <name evidence="1" type="ORF">GCM10011574_68070</name>
</gene>
<evidence type="ECO:0000313" key="1">
    <source>
        <dbReference type="EMBL" id="GGO30974.1"/>
    </source>
</evidence>
<proteinExistence type="predicted"/>
<protein>
    <submittedName>
        <fullName evidence="1">Uncharacterized protein</fullName>
    </submittedName>
</protein>
<keyword evidence="2" id="KW-1185">Reference proteome</keyword>
<dbReference type="EMBL" id="BMMN01000021">
    <property type="protein sequence ID" value="GGO30974.1"/>
    <property type="molecule type" value="Genomic_DNA"/>
</dbReference>
<dbReference type="Proteomes" id="UP000653480">
    <property type="component" value="Unassembled WGS sequence"/>
</dbReference>
<name>A0A8H9LHD9_9ACTN</name>
<reference evidence="1" key="2">
    <citation type="submission" date="2020-09" db="EMBL/GenBank/DDBJ databases">
        <authorList>
            <person name="Sun Q."/>
            <person name="Zhou Y."/>
        </authorList>
    </citation>
    <scope>NUCLEOTIDE SEQUENCE</scope>
    <source>
        <strain evidence="1">CGMCC 4.7138</strain>
    </source>
</reference>
<comment type="caution">
    <text evidence="1">The sequence shown here is derived from an EMBL/GenBank/DDBJ whole genome shotgun (WGS) entry which is preliminary data.</text>
</comment>
<accession>A0A8H9LHD9</accession>
<dbReference type="AlphaFoldDB" id="A0A8H9LHD9"/>
<evidence type="ECO:0000313" key="2">
    <source>
        <dbReference type="Proteomes" id="UP000653480"/>
    </source>
</evidence>
<organism evidence="1 2">
    <name type="scientific">Microbispora bryophytorum</name>
    <dbReference type="NCBI Taxonomy" id="1460882"/>
    <lineage>
        <taxon>Bacteria</taxon>
        <taxon>Bacillati</taxon>
        <taxon>Actinomycetota</taxon>
        <taxon>Actinomycetes</taxon>
        <taxon>Streptosporangiales</taxon>
        <taxon>Streptosporangiaceae</taxon>
        <taxon>Microbispora</taxon>
    </lineage>
</organism>